<sequence>MPCFDPREVMFITNQWDIIEKYEHSSDDEDDENSIKDDQHAITWNKIQDKLKKEWDYYDVNNVFRVSLKQIIKEKDAKTGDAKEMGKCAEESIDKGAEKADNFSDEYNRFVTMLKATIDKNKNKRVSTTTGKIKLERYKPFIIDKLTTKLNNYLHSSKGREDILNDPGAIEISEVQFKEIQDEVHSRFLDMQ</sequence>
<accession>A0A8S3SFZ8</accession>
<gene>
    <name evidence="1" type="ORF">MEDL_32350</name>
</gene>
<reference evidence="1" key="1">
    <citation type="submission" date="2021-03" db="EMBL/GenBank/DDBJ databases">
        <authorList>
            <person name="Bekaert M."/>
        </authorList>
    </citation>
    <scope>NUCLEOTIDE SEQUENCE</scope>
</reference>
<evidence type="ECO:0000313" key="1">
    <source>
        <dbReference type="EMBL" id="CAG2218756.1"/>
    </source>
</evidence>
<evidence type="ECO:0000313" key="2">
    <source>
        <dbReference type="Proteomes" id="UP000683360"/>
    </source>
</evidence>
<protein>
    <submittedName>
        <fullName evidence="1">Uncharacterized protein</fullName>
    </submittedName>
</protein>
<dbReference type="EMBL" id="CAJPWZ010001607">
    <property type="protein sequence ID" value="CAG2218756.1"/>
    <property type="molecule type" value="Genomic_DNA"/>
</dbReference>
<dbReference type="Proteomes" id="UP000683360">
    <property type="component" value="Unassembled WGS sequence"/>
</dbReference>
<keyword evidence="2" id="KW-1185">Reference proteome</keyword>
<comment type="caution">
    <text evidence="1">The sequence shown here is derived from an EMBL/GenBank/DDBJ whole genome shotgun (WGS) entry which is preliminary data.</text>
</comment>
<name>A0A8S3SFZ8_MYTED</name>
<dbReference type="AlphaFoldDB" id="A0A8S3SFZ8"/>
<proteinExistence type="predicted"/>
<dbReference type="OrthoDB" id="10650946at2759"/>
<organism evidence="1 2">
    <name type="scientific">Mytilus edulis</name>
    <name type="common">Blue mussel</name>
    <dbReference type="NCBI Taxonomy" id="6550"/>
    <lineage>
        <taxon>Eukaryota</taxon>
        <taxon>Metazoa</taxon>
        <taxon>Spiralia</taxon>
        <taxon>Lophotrochozoa</taxon>
        <taxon>Mollusca</taxon>
        <taxon>Bivalvia</taxon>
        <taxon>Autobranchia</taxon>
        <taxon>Pteriomorphia</taxon>
        <taxon>Mytilida</taxon>
        <taxon>Mytiloidea</taxon>
        <taxon>Mytilidae</taxon>
        <taxon>Mytilinae</taxon>
        <taxon>Mytilus</taxon>
    </lineage>
</organism>